<feature type="compositionally biased region" description="Acidic residues" evidence="1">
    <location>
        <begin position="131"/>
        <end position="143"/>
    </location>
</feature>
<feature type="region of interest" description="Disordered" evidence="1">
    <location>
        <begin position="98"/>
        <end position="154"/>
    </location>
</feature>
<dbReference type="EMBL" id="UZAM01008349">
    <property type="protein sequence ID" value="VDP04525.1"/>
    <property type="molecule type" value="Genomic_DNA"/>
</dbReference>
<accession>A0A183ILJ0</accession>
<evidence type="ECO:0000313" key="3">
    <source>
        <dbReference type="Proteomes" id="UP000270296"/>
    </source>
</evidence>
<proteinExistence type="predicted"/>
<reference evidence="4" key="1">
    <citation type="submission" date="2016-06" db="UniProtKB">
        <authorList>
            <consortium name="WormBaseParasite"/>
        </authorList>
    </citation>
    <scope>IDENTIFICATION</scope>
</reference>
<evidence type="ECO:0000313" key="4">
    <source>
        <dbReference type="WBParaSite" id="SBAD_0000467701-mRNA-1"/>
    </source>
</evidence>
<protein>
    <submittedName>
        <fullName evidence="2 4">Uncharacterized protein</fullName>
    </submittedName>
</protein>
<gene>
    <name evidence="2" type="ORF">SBAD_LOCUS4486</name>
</gene>
<dbReference type="WBParaSite" id="SBAD_0000467701-mRNA-1">
    <property type="protein sequence ID" value="SBAD_0000467701-mRNA-1"/>
    <property type="gene ID" value="SBAD_0000467701"/>
</dbReference>
<dbReference type="AlphaFoldDB" id="A0A183ILJ0"/>
<dbReference type="Proteomes" id="UP000270296">
    <property type="component" value="Unassembled WGS sequence"/>
</dbReference>
<sequence length="154" mass="17064">MHAHKQNITAGRVQKTFYVITRKVAKMQIDADRLPFCLSLDNAVKTARKFDFNEIFEQTRQSAISRYRGTVEGIHEDKASTSNKSGYVADASRMLNASYSELDEDDEEGEDDLVGPAVPDALKPCRSSADADADYDSGVDDEYNTGGESHEMVC</sequence>
<reference evidence="2 3" key="2">
    <citation type="submission" date="2018-11" db="EMBL/GenBank/DDBJ databases">
        <authorList>
            <consortium name="Pathogen Informatics"/>
        </authorList>
    </citation>
    <scope>NUCLEOTIDE SEQUENCE [LARGE SCALE GENOMIC DNA]</scope>
</reference>
<keyword evidence="3" id="KW-1185">Reference proteome</keyword>
<evidence type="ECO:0000313" key="2">
    <source>
        <dbReference type="EMBL" id="VDP04525.1"/>
    </source>
</evidence>
<feature type="compositionally biased region" description="Acidic residues" evidence="1">
    <location>
        <begin position="101"/>
        <end position="113"/>
    </location>
</feature>
<organism evidence="4">
    <name type="scientific">Soboliphyme baturini</name>
    <dbReference type="NCBI Taxonomy" id="241478"/>
    <lineage>
        <taxon>Eukaryota</taxon>
        <taxon>Metazoa</taxon>
        <taxon>Ecdysozoa</taxon>
        <taxon>Nematoda</taxon>
        <taxon>Enoplea</taxon>
        <taxon>Dorylaimia</taxon>
        <taxon>Dioctophymatida</taxon>
        <taxon>Dioctophymatoidea</taxon>
        <taxon>Soboliphymatidae</taxon>
        <taxon>Soboliphyme</taxon>
    </lineage>
</organism>
<evidence type="ECO:0000256" key="1">
    <source>
        <dbReference type="SAM" id="MobiDB-lite"/>
    </source>
</evidence>
<name>A0A183ILJ0_9BILA</name>